<feature type="compositionally biased region" description="Basic and acidic residues" evidence="1">
    <location>
        <begin position="41"/>
        <end position="53"/>
    </location>
</feature>
<comment type="caution">
    <text evidence="2">The sequence shown here is derived from an EMBL/GenBank/DDBJ whole genome shotgun (WGS) entry which is preliminary data.</text>
</comment>
<dbReference type="EMBL" id="AMWG01000131">
    <property type="protein sequence ID" value="ELP31342.1"/>
    <property type="molecule type" value="Genomic_DNA"/>
</dbReference>
<gene>
    <name evidence="2" type="ORF">RBSWK_04807</name>
</gene>
<dbReference type="Proteomes" id="UP000010959">
    <property type="component" value="Unassembled WGS sequence"/>
</dbReference>
<dbReference type="PATRIC" id="fig|993516.3.peg.5133"/>
<dbReference type="AlphaFoldDB" id="L7CCH7"/>
<evidence type="ECO:0000313" key="3">
    <source>
        <dbReference type="Proteomes" id="UP000010959"/>
    </source>
</evidence>
<accession>L7CCH7</accession>
<name>L7CCH7_RHOBT</name>
<reference evidence="2 3" key="1">
    <citation type="journal article" date="2013" name="Mar. Genomics">
        <title>Expression of sulfatases in Rhodopirellula baltica and the diversity of sulfatases in the genus Rhodopirellula.</title>
        <authorList>
            <person name="Wegner C.E."/>
            <person name="Richter-Heitmann T."/>
            <person name="Klindworth A."/>
            <person name="Klockow C."/>
            <person name="Richter M."/>
            <person name="Achstetter T."/>
            <person name="Glockner F.O."/>
            <person name="Harder J."/>
        </authorList>
    </citation>
    <scope>NUCLEOTIDE SEQUENCE [LARGE SCALE GENOMIC DNA]</scope>
    <source>
        <strain evidence="2 3">SWK14</strain>
    </source>
</reference>
<proteinExistence type="predicted"/>
<protein>
    <submittedName>
        <fullName evidence="2">Uncharacterized protein</fullName>
    </submittedName>
</protein>
<evidence type="ECO:0000256" key="1">
    <source>
        <dbReference type="SAM" id="MobiDB-lite"/>
    </source>
</evidence>
<organism evidence="2 3">
    <name type="scientific">Rhodopirellula baltica SWK14</name>
    <dbReference type="NCBI Taxonomy" id="993516"/>
    <lineage>
        <taxon>Bacteria</taxon>
        <taxon>Pseudomonadati</taxon>
        <taxon>Planctomycetota</taxon>
        <taxon>Planctomycetia</taxon>
        <taxon>Pirellulales</taxon>
        <taxon>Pirellulaceae</taxon>
        <taxon>Rhodopirellula</taxon>
    </lineage>
</organism>
<sequence length="53" mass="5719">MAGLCRSEPPGNKINSKANNCVVPPHRGSTSAAVAFQLETPKSKDRDQHGKMR</sequence>
<feature type="region of interest" description="Disordered" evidence="1">
    <location>
        <begin position="1"/>
        <end position="53"/>
    </location>
</feature>
<evidence type="ECO:0000313" key="2">
    <source>
        <dbReference type="EMBL" id="ELP31342.1"/>
    </source>
</evidence>